<evidence type="ECO:0000313" key="2">
    <source>
        <dbReference type="Proteomes" id="UP000325313"/>
    </source>
</evidence>
<sequence length="58" mass="6616">MIAKQRSQTQSLEERLLIDYPSDRSISQCILKMLQIDHSKRAQAKEILDAKGWLGSDA</sequence>
<organism evidence="1 2">
    <name type="scientific">Puccinia graminis f. sp. tritici</name>
    <dbReference type="NCBI Taxonomy" id="56615"/>
    <lineage>
        <taxon>Eukaryota</taxon>
        <taxon>Fungi</taxon>
        <taxon>Dikarya</taxon>
        <taxon>Basidiomycota</taxon>
        <taxon>Pucciniomycotina</taxon>
        <taxon>Pucciniomycetes</taxon>
        <taxon>Pucciniales</taxon>
        <taxon>Pucciniaceae</taxon>
        <taxon>Puccinia</taxon>
    </lineage>
</organism>
<name>A0A5B0RSJ6_PUCGR</name>
<dbReference type="GO" id="GO:0004674">
    <property type="term" value="F:protein serine/threonine kinase activity"/>
    <property type="evidence" value="ECO:0007669"/>
    <property type="project" value="UniProtKB-KW"/>
</dbReference>
<protein>
    <submittedName>
        <fullName evidence="1">Serine/threonine protein kinase, CMGC group</fullName>
    </submittedName>
</protein>
<evidence type="ECO:0000313" key="1">
    <source>
        <dbReference type="EMBL" id="KAA1128860.1"/>
    </source>
</evidence>
<keyword evidence="1" id="KW-0418">Kinase</keyword>
<comment type="caution">
    <text evidence="1">The sequence shown here is derived from an EMBL/GenBank/DDBJ whole genome shotgun (WGS) entry which is preliminary data.</text>
</comment>
<dbReference type="EMBL" id="VDEP01000139">
    <property type="protein sequence ID" value="KAA1128860.1"/>
    <property type="molecule type" value="Genomic_DNA"/>
</dbReference>
<proteinExistence type="predicted"/>
<accession>A0A5B0RSJ6</accession>
<reference evidence="1 2" key="1">
    <citation type="submission" date="2019-05" db="EMBL/GenBank/DDBJ databases">
        <title>Emergence of the Ug99 lineage of the wheat stem rust pathogen through somatic hybridization.</title>
        <authorList>
            <person name="Li F."/>
            <person name="Upadhyaya N.M."/>
            <person name="Sperschneider J."/>
            <person name="Matny O."/>
            <person name="Nguyen-Phuc H."/>
            <person name="Mago R."/>
            <person name="Raley C."/>
            <person name="Miller M.E."/>
            <person name="Silverstein K.A.T."/>
            <person name="Henningsen E."/>
            <person name="Hirsch C.D."/>
            <person name="Visser B."/>
            <person name="Pretorius Z.A."/>
            <person name="Steffenson B.J."/>
            <person name="Schwessinger B."/>
            <person name="Dodds P.N."/>
            <person name="Figueroa M."/>
        </authorList>
    </citation>
    <scope>NUCLEOTIDE SEQUENCE [LARGE SCALE GENOMIC DNA]</scope>
    <source>
        <strain evidence="1 2">Ug99</strain>
    </source>
</reference>
<keyword evidence="1" id="KW-0723">Serine/threonine-protein kinase</keyword>
<gene>
    <name evidence="1" type="primary">DSK1_6</name>
    <name evidence="1" type="ORF">PGTUg99_027416</name>
</gene>
<keyword evidence="1" id="KW-0808">Transferase</keyword>
<dbReference type="AlphaFoldDB" id="A0A5B0RSJ6"/>
<dbReference type="Proteomes" id="UP000325313">
    <property type="component" value="Unassembled WGS sequence"/>
</dbReference>